<dbReference type="GO" id="GO:0035312">
    <property type="term" value="F:5'-3' DNA exonuclease activity"/>
    <property type="evidence" value="ECO:0007669"/>
    <property type="project" value="TreeGrafter"/>
</dbReference>
<dbReference type="Pfam" id="PF02811">
    <property type="entry name" value="PHP"/>
    <property type="match status" value="1"/>
</dbReference>
<evidence type="ECO:0000259" key="1">
    <source>
        <dbReference type="SMART" id="SM00481"/>
    </source>
</evidence>
<dbReference type="InParanoid" id="A0A2S8SNU6"/>
<dbReference type="SUPFAM" id="SSF89550">
    <property type="entry name" value="PHP domain-like"/>
    <property type="match status" value="1"/>
</dbReference>
<name>A0A2S8SNU6_9BACT</name>
<gene>
    <name evidence="2" type="ORF">B1R32_1331</name>
</gene>
<evidence type="ECO:0000313" key="3">
    <source>
        <dbReference type="Proteomes" id="UP000237684"/>
    </source>
</evidence>
<reference evidence="2 3" key="1">
    <citation type="journal article" date="2018" name="Syst. Appl. Microbiol.">
        <title>Abditibacterium utsteinense sp. nov., the first cultivated member of candidate phylum FBP, isolated from ice-free Antarctic soil samples.</title>
        <authorList>
            <person name="Tahon G."/>
            <person name="Tytgat B."/>
            <person name="Lebbe L."/>
            <person name="Carlier A."/>
            <person name="Willems A."/>
        </authorList>
    </citation>
    <scope>NUCLEOTIDE SEQUENCE [LARGE SCALE GENOMIC DNA]</scope>
    <source>
        <strain evidence="2 3">LMG 29911</strain>
    </source>
</reference>
<accession>A0A2S8SNU6</accession>
<dbReference type="PANTHER" id="PTHR42924:SF3">
    <property type="entry name" value="POLYMERASE_HISTIDINOL PHOSPHATASE N-TERMINAL DOMAIN-CONTAINING PROTEIN"/>
    <property type="match status" value="1"/>
</dbReference>
<feature type="domain" description="Polymerase/histidinol phosphatase N-terminal" evidence="1">
    <location>
        <begin position="3"/>
        <end position="68"/>
    </location>
</feature>
<dbReference type="Gene3D" id="1.10.150.650">
    <property type="match status" value="1"/>
</dbReference>
<dbReference type="SMART" id="SM00481">
    <property type="entry name" value="POLIIIAc"/>
    <property type="match status" value="1"/>
</dbReference>
<dbReference type="InterPro" id="IPR003141">
    <property type="entry name" value="Pol/His_phosphatase_N"/>
</dbReference>
<dbReference type="Proteomes" id="UP000237684">
    <property type="component" value="Unassembled WGS sequence"/>
</dbReference>
<dbReference type="CDD" id="cd07438">
    <property type="entry name" value="PHP_HisPPase_AMP"/>
    <property type="match status" value="1"/>
</dbReference>
<dbReference type="InterPro" id="IPR052018">
    <property type="entry name" value="PHP_domain"/>
</dbReference>
<sequence>MGIDLHTHTTASDGSFTPREVVELAKNQGLRAVGITDHDTLSGHAEALQAGAELGVEIVPGIELSVQNEGGEKFHLLGYYVASDSLLARELEALQRERAARNAVILEKLAHLGAPISMERVLEIARGGVVGRPHLARALVEAGHAGDVQDAFNRFLADGALASASKAVLTPARAVELIHQAGGVAVWAHPTRPPSKRAGETNFDELERQLQAWLEIGLDGLEIYYSQFREDEAQWTAQMAQKYALLGTGGSDFHGESKPDIQIGKVHTGRAVPDEVLGALKLKKRGSQPEIHEK</sequence>
<comment type="caution">
    <text evidence="2">The sequence shown here is derived from an EMBL/GenBank/DDBJ whole genome shotgun (WGS) entry which is preliminary data.</text>
</comment>
<dbReference type="AlphaFoldDB" id="A0A2S8SNU6"/>
<evidence type="ECO:0000313" key="2">
    <source>
        <dbReference type="EMBL" id="PQV62458.1"/>
    </source>
</evidence>
<dbReference type="PANTHER" id="PTHR42924">
    <property type="entry name" value="EXONUCLEASE"/>
    <property type="match status" value="1"/>
</dbReference>
<dbReference type="Gene3D" id="3.20.20.140">
    <property type="entry name" value="Metal-dependent hydrolases"/>
    <property type="match status" value="1"/>
</dbReference>
<keyword evidence="3" id="KW-1185">Reference proteome</keyword>
<dbReference type="GO" id="GO:0004534">
    <property type="term" value="F:5'-3' RNA exonuclease activity"/>
    <property type="evidence" value="ECO:0007669"/>
    <property type="project" value="TreeGrafter"/>
</dbReference>
<proteinExistence type="predicted"/>
<dbReference type="InterPro" id="IPR004013">
    <property type="entry name" value="PHP_dom"/>
</dbReference>
<organism evidence="2 3">
    <name type="scientific">Abditibacterium utsteinense</name>
    <dbReference type="NCBI Taxonomy" id="1960156"/>
    <lineage>
        <taxon>Bacteria</taxon>
        <taxon>Pseudomonadati</taxon>
        <taxon>Abditibacteriota</taxon>
        <taxon>Abditibacteriia</taxon>
        <taxon>Abditibacteriales</taxon>
        <taxon>Abditibacteriaceae</taxon>
        <taxon>Abditibacterium</taxon>
    </lineage>
</organism>
<protein>
    <recommendedName>
        <fullName evidence="1">Polymerase/histidinol phosphatase N-terminal domain-containing protein</fullName>
    </recommendedName>
</protein>
<dbReference type="InterPro" id="IPR016195">
    <property type="entry name" value="Pol/histidinol_Pase-like"/>
</dbReference>
<dbReference type="EMBL" id="NIGF01000033">
    <property type="protein sequence ID" value="PQV62458.1"/>
    <property type="molecule type" value="Genomic_DNA"/>
</dbReference>